<feature type="transmembrane region" description="Helical" evidence="1">
    <location>
        <begin position="17"/>
        <end position="36"/>
    </location>
</feature>
<keyword evidence="1" id="KW-0472">Membrane</keyword>
<proteinExistence type="predicted"/>
<gene>
    <name evidence="2" type="ORF">ABTW24_22840</name>
</gene>
<dbReference type="RefSeq" id="WP_370488586.1">
    <property type="nucleotide sequence ID" value="NZ_JBEOQB010000008.1"/>
</dbReference>
<accession>A0ABV4HJF1</accession>
<name>A0ABV4HJF1_9SPHI</name>
<organism evidence="2 3">
    <name type="scientific">Sphingobacterium thalpophilum</name>
    <dbReference type="NCBI Taxonomy" id="259"/>
    <lineage>
        <taxon>Bacteria</taxon>
        <taxon>Pseudomonadati</taxon>
        <taxon>Bacteroidota</taxon>
        <taxon>Sphingobacteriia</taxon>
        <taxon>Sphingobacteriales</taxon>
        <taxon>Sphingobacteriaceae</taxon>
        <taxon>Sphingobacterium</taxon>
    </lineage>
</organism>
<keyword evidence="1" id="KW-0812">Transmembrane</keyword>
<reference evidence="2 3" key="1">
    <citation type="submission" date="2024-06" db="EMBL/GenBank/DDBJ databases">
        <title>Soil Sphingobacterium thalpophilum.</title>
        <authorList>
            <person name="Yang J."/>
            <person name="Li J."/>
        </authorList>
    </citation>
    <scope>NUCLEOTIDE SEQUENCE [LARGE SCALE GENOMIC DNA]</scope>
    <source>
        <strain evidence="2 3">22g91tb</strain>
    </source>
</reference>
<evidence type="ECO:0008006" key="4">
    <source>
        <dbReference type="Google" id="ProtNLM"/>
    </source>
</evidence>
<feature type="transmembrane region" description="Helical" evidence="1">
    <location>
        <begin position="42"/>
        <end position="62"/>
    </location>
</feature>
<dbReference type="Proteomes" id="UP001566204">
    <property type="component" value="Unassembled WGS sequence"/>
</dbReference>
<keyword evidence="1" id="KW-1133">Transmembrane helix</keyword>
<evidence type="ECO:0000313" key="2">
    <source>
        <dbReference type="EMBL" id="MEZ0454447.1"/>
    </source>
</evidence>
<dbReference type="EMBL" id="JBEOQB010000008">
    <property type="protein sequence ID" value="MEZ0454447.1"/>
    <property type="molecule type" value="Genomic_DNA"/>
</dbReference>
<comment type="caution">
    <text evidence="2">The sequence shown here is derived from an EMBL/GenBank/DDBJ whole genome shotgun (WGS) entry which is preliminary data.</text>
</comment>
<keyword evidence="3" id="KW-1185">Reference proteome</keyword>
<protein>
    <recommendedName>
        <fullName evidence="4">Holin</fullName>
    </recommendedName>
</protein>
<evidence type="ECO:0000313" key="3">
    <source>
        <dbReference type="Proteomes" id="UP001566204"/>
    </source>
</evidence>
<sequence>MRSCPGKGVKAMKMNDIRISTLGGTICSIWASISLGDVAQTALMAALGALVSFATSRLLSLWKPKGRK</sequence>
<evidence type="ECO:0000256" key="1">
    <source>
        <dbReference type="SAM" id="Phobius"/>
    </source>
</evidence>